<feature type="transmembrane region" description="Helical" evidence="1">
    <location>
        <begin position="12"/>
        <end position="32"/>
    </location>
</feature>
<evidence type="ECO:0000256" key="1">
    <source>
        <dbReference type="SAM" id="Phobius"/>
    </source>
</evidence>
<dbReference type="KEGG" id="bor:COCMIDRAFT_39424"/>
<evidence type="ECO:0000313" key="3">
    <source>
        <dbReference type="Proteomes" id="UP000054032"/>
    </source>
</evidence>
<dbReference type="GeneID" id="19123685"/>
<feature type="transmembrane region" description="Helical" evidence="1">
    <location>
        <begin position="80"/>
        <end position="101"/>
    </location>
</feature>
<dbReference type="AlphaFoldDB" id="W6YY81"/>
<keyword evidence="3" id="KW-1185">Reference proteome</keyword>
<keyword evidence="1" id="KW-0472">Membrane</keyword>
<accession>W6YY81</accession>
<dbReference type="Proteomes" id="UP000054032">
    <property type="component" value="Unassembled WGS sequence"/>
</dbReference>
<gene>
    <name evidence="2" type="ORF">COCMIDRAFT_39424</name>
</gene>
<proteinExistence type="predicted"/>
<feature type="transmembrane region" description="Helical" evidence="1">
    <location>
        <begin position="39"/>
        <end position="60"/>
    </location>
</feature>
<sequence>MLNFTFFTLSTYHALRAISVATFPPGFLILFLQGILSRCVNPAIGIIPFFFSAAYSALILANEKICGCQSSVLTGTLMHLVSDLLLGIALLACLILDWVFIPQGGTDRGLVMLGTYGTTFLICNLLIHFYFAINRIVEELQPGTYYPTSCPQCQGKSFSFRMYKLNSEIFSGYASLLDGEGRPKNGARLAVVGEGGSAV</sequence>
<protein>
    <submittedName>
        <fullName evidence="2">Uncharacterized protein</fullName>
    </submittedName>
</protein>
<keyword evidence="1" id="KW-1133">Transmembrane helix</keyword>
<reference evidence="2 3" key="1">
    <citation type="journal article" date="2013" name="PLoS Genet.">
        <title>Comparative genome structure, secondary metabolite, and effector coding capacity across Cochliobolus pathogens.</title>
        <authorList>
            <person name="Condon B.J."/>
            <person name="Leng Y."/>
            <person name="Wu D."/>
            <person name="Bushley K.E."/>
            <person name="Ohm R.A."/>
            <person name="Otillar R."/>
            <person name="Martin J."/>
            <person name="Schackwitz W."/>
            <person name="Grimwood J."/>
            <person name="MohdZainudin N."/>
            <person name="Xue C."/>
            <person name="Wang R."/>
            <person name="Manning V.A."/>
            <person name="Dhillon B."/>
            <person name="Tu Z.J."/>
            <person name="Steffenson B.J."/>
            <person name="Salamov A."/>
            <person name="Sun H."/>
            <person name="Lowry S."/>
            <person name="LaButti K."/>
            <person name="Han J."/>
            <person name="Copeland A."/>
            <person name="Lindquist E."/>
            <person name="Barry K."/>
            <person name="Schmutz J."/>
            <person name="Baker S.E."/>
            <person name="Ciuffetti L.M."/>
            <person name="Grigoriev I.V."/>
            <person name="Zhong S."/>
            <person name="Turgeon B.G."/>
        </authorList>
    </citation>
    <scope>NUCLEOTIDE SEQUENCE [LARGE SCALE GENOMIC DNA]</scope>
    <source>
        <strain evidence="2 3">ATCC 44560</strain>
    </source>
</reference>
<name>W6YY81_COCMI</name>
<keyword evidence="1" id="KW-0812">Transmembrane</keyword>
<dbReference type="eggNOG" id="ENOG502SQZ8">
    <property type="taxonomic scope" value="Eukaryota"/>
</dbReference>
<dbReference type="OrthoDB" id="5241710at2759"/>
<dbReference type="RefSeq" id="XP_007690951.1">
    <property type="nucleotide sequence ID" value="XM_007692761.1"/>
</dbReference>
<dbReference type="STRING" id="930090.W6YY81"/>
<dbReference type="EMBL" id="KI964058">
    <property type="protein sequence ID" value="EUC42530.1"/>
    <property type="molecule type" value="Genomic_DNA"/>
</dbReference>
<organism evidence="2 3">
    <name type="scientific">Bipolaris oryzae ATCC 44560</name>
    <dbReference type="NCBI Taxonomy" id="930090"/>
    <lineage>
        <taxon>Eukaryota</taxon>
        <taxon>Fungi</taxon>
        <taxon>Dikarya</taxon>
        <taxon>Ascomycota</taxon>
        <taxon>Pezizomycotina</taxon>
        <taxon>Dothideomycetes</taxon>
        <taxon>Pleosporomycetidae</taxon>
        <taxon>Pleosporales</taxon>
        <taxon>Pleosporineae</taxon>
        <taxon>Pleosporaceae</taxon>
        <taxon>Bipolaris</taxon>
    </lineage>
</organism>
<dbReference type="HOGENOM" id="CLU_1461824_0_0_1"/>
<feature type="transmembrane region" description="Helical" evidence="1">
    <location>
        <begin position="113"/>
        <end position="133"/>
    </location>
</feature>
<evidence type="ECO:0000313" key="2">
    <source>
        <dbReference type="EMBL" id="EUC42530.1"/>
    </source>
</evidence>